<dbReference type="AlphaFoldDB" id="G9MJF2"/>
<protein>
    <recommendedName>
        <fullName evidence="1">Nucleoside phosphorylase domain-containing protein</fullName>
    </recommendedName>
</protein>
<dbReference type="OrthoDB" id="20872at2759"/>
<dbReference type="OMA" id="RIDIQEP"/>
<dbReference type="VEuPathDB" id="FungiDB:TRIVIDRAFT_143376"/>
<dbReference type="InterPro" id="IPR000845">
    <property type="entry name" value="Nucleoside_phosphorylase_d"/>
</dbReference>
<evidence type="ECO:0000313" key="3">
    <source>
        <dbReference type="Proteomes" id="UP000007115"/>
    </source>
</evidence>
<dbReference type="RefSeq" id="XP_013959819.1">
    <property type="nucleotide sequence ID" value="XM_014104344.1"/>
</dbReference>
<comment type="caution">
    <text evidence="2">The sequence shown here is derived from an EMBL/GenBank/DDBJ whole genome shotgun (WGS) entry which is preliminary data.</text>
</comment>
<dbReference type="PANTHER" id="PTHR46082:SF6">
    <property type="entry name" value="AAA+ ATPASE DOMAIN-CONTAINING PROTEIN-RELATED"/>
    <property type="match status" value="1"/>
</dbReference>
<dbReference type="SUPFAM" id="SSF53167">
    <property type="entry name" value="Purine and uridine phosphorylases"/>
    <property type="match status" value="1"/>
</dbReference>
<dbReference type="Pfam" id="PF01048">
    <property type="entry name" value="PNP_UDP_1"/>
    <property type="match status" value="1"/>
</dbReference>
<keyword evidence="3" id="KW-1185">Reference proteome</keyword>
<dbReference type="InterPro" id="IPR035994">
    <property type="entry name" value="Nucleoside_phosphorylase_sf"/>
</dbReference>
<dbReference type="PANTHER" id="PTHR46082">
    <property type="entry name" value="ATP/GTP-BINDING PROTEIN-RELATED"/>
    <property type="match status" value="1"/>
</dbReference>
<organism evidence="2 3">
    <name type="scientific">Hypocrea virens (strain Gv29-8 / FGSC 10586)</name>
    <name type="common">Gliocladium virens</name>
    <name type="synonym">Trichoderma virens</name>
    <dbReference type="NCBI Taxonomy" id="413071"/>
    <lineage>
        <taxon>Eukaryota</taxon>
        <taxon>Fungi</taxon>
        <taxon>Dikarya</taxon>
        <taxon>Ascomycota</taxon>
        <taxon>Pezizomycotina</taxon>
        <taxon>Sordariomycetes</taxon>
        <taxon>Hypocreomycetidae</taxon>
        <taxon>Hypocreales</taxon>
        <taxon>Hypocreaceae</taxon>
        <taxon>Trichoderma</taxon>
    </lineage>
</organism>
<feature type="domain" description="Nucleoside phosphorylase" evidence="1">
    <location>
        <begin position="13"/>
        <end position="337"/>
    </location>
</feature>
<dbReference type="HOGENOM" id="CLU_000288_34_22_1"/>
<evidence type="ECO:0000259" key="1">
    <source>
        <dbReference type="Pfam" id="PF01048"/>
    </source>
</evidence>
<accession>G9MJF2</accession>
<dbReference type="GeneID" id="25787878"/>
<dbReference type="GO" id="GO:0009116">
    <property type="term" value="P:nucleoside metabolic process"/>
    <property type="evidence" value="ECO:0007669"/>
    <property type="project" value="InterPro"/>
</dbReference>
<dbReference type="InterPro" id="IPR053137">
    <property type="entry name" value="NLR-like"/>
</dbReference>
<dbReference type="GO" id="GO:0003824">
    <property type="term" value="F:catalytic activity"/>
    <property type="evidence" value="ECO:0007669"/>
    <property type="project" value="InterPro"/>
</dbReference>
<reference evidence="2 3" key="1">
    <citation type="journal article" date="2011" name="Genome Biol.">
        <title>Comparative genome sequence analysis underscores mycoparasitism as the ancestral life style of Trichoderma.</title>
        <authorList>
            <person name="Kubicek C.P."/>
            <person name="Herrera-Estrella A."/>
            <person name="Seidl-Seiboth V."/>
            <person name="Martinez D.A."/>
            <person name="Druzhinina I.S."/>
            <person name="Thon M."/>
            <person name="Zeilinger S."/>
            <person name="Casas-Flores S."/>
            <person name="Horwitz B.A."/>
            <person name="Mukherjee P.K."/>
            <person name="Mukherjee M."/>
            <person name="Kredics L."/>
            <person name="Alcaraz L.D."/>
            <person name="Aerts A."/>
            <person name="Antal Z."/>
            <person name="Atanasova L."/>
            <person name="Cervantes-Badillo M.G."/>
            <person name="Challacombe J."/>
            <person name="Chertkov O."/>
            <person name="McCluskey K."/>
            <person name="Coulpier F."/>
            <person name="Deshpande N."/>
            <person name="von Doehren H."/>
            <person name="Ebbole D.J."/>
            <person name="Esquivel-Naranjo E.U."/>
            <person name="Fekete E."/>
            <person name="Flipphi M."/>
            <person name="Glaser F."/>
            <person name="Gomez-Rodriguez E.Y."/>
            <person name="Gruber S."/>
            <person name="Han C."/>
            <person name="Henrissat B."/>
            <person name="Hermosa R."/>
            <person name="Hernandez-Onate M."/>
            <person name="Karaffa L."/>
            <person name="Kosti I."/>
            <person name="Le Crom S."/>
            <person name="Lindquist E."/>
            <person name="Lucas S."/>
            <person name="Luebeck M."/>
            <person name="Luebeck P.S."/>
            <person name="Margeot A."/>
            <person name="Metz B."/>
            <person name="Misra M."/>
            <person name="Nevalainen H."/>
            <person name="Omann M."/>
            <person name="Packer N."/>
            <person name="Perrone G."/>
            <person name="Uresti-Rivera E.E."/>
            <person name="Salamov A."/>
            <person name="Schmoll M."/>
            <person name="Seiboth B."/>
            <person name="Shapiro H."/>
            <person name="Sukno S."/>
            <person name="Tamayo-Ramos J.A."/>
            <person name="Tisch D."/>
            <person name="Wiest A."/>
            <person name="Wilkinson H.H."/>
            <person name="Zhang M."/>
            <person name="Coutinho P.M."/>
            <person name="Kenerley C.M."/>
            <person name="Monte E."/>
            <person name="Baker S.E."/>
            <person name="Grigoriev I.V."/>
        </authorList>
    </citation>
    <scope>NUCLEOTIDE SEQUENCE [LARGE SCALE GENOMIC DNA]</scope>
    <source>
        <strain evidence="3">Gv29-8 / FGSC 10586</strain>
    </source>
</reference>
<dbReference type="Proteomes" id="UP000007115">
    <property type="component" value="Unassembled WGS sequence"/>
</dbReference>
<dbReference type="Gene3D" id="3.40.50.1580">
    <property type="entry name" value="Nucleoside phosphorylase domain"/>
    <property type="match status" value="1"/>
</dbReference>
<dbReference type="EMBL" id="ABDF02000003">
    <property type="protein sequence ID" value="EHK25615.1"/>
    <property type="molecule type" value="Genomic_DNA"/>
</dbReference>
<evidence type="ECO:0000313" key="2">
    <source>
        <dbReference type="EMBL" id="EHK25615.1"/>
    </source>
</evidence>
<dbReference type="InParanoid" id="G9MJF2"/>
<proteinExistence type="predicted"/>
<feature type="non-terminal residue" evidence="2">
    <location>
        <position position="341"/>
    </location>
</feature>
<sequence length="341" mass="37958">MSQRPSRREDFEVAIICALPLEYDAVALLFDEFWDKDGDTFGRAVGDVNNYTTGRIGKHDVVLALLPDMGKTNAAGAAASMRSSYGALRLVILAGTCGGVPQNDQDEVFLGDVVISKTVIQYDFGTMYPHGFIRKDTVEDNLSKHDKNIRNLLAIFNTDSGQEKLQQKTAYFLKQLQEKAIKHRAKYEYPGMAKDKLFESSYRHRHHNSGMCVCSNIHGRKDPACDEALTSSCDDLGCDDEYLVERSRQDKAQDPAIYIGAVASGDTVMMSGEDRDRIVKKERVIAFEMEGAGAWEEVPCIVVKGICNYADCHKNKIWQHFAAATAASASKAILERYMKTD</sequence>
<dbReference type="eggNOG" id="KOG1840">
    <property type="taxonomic scope" value="Eukaryota"/>
</dbReference>
<name>G9MJF2_HYPVG</name>
<gene>
    <name evidence="2" type="ORF">TRIVIDRAFT_143376</name>
</gene>
<dbReference type="STRING" id="413071.G9MJF2"/>